<name>A0ABD7YPB8_9VIBR</name>
<reference evidence="13 14" key="1">
    <citation type="submission" date="2022-02" db="EMBL/GenBank/DDBJ databases">
        <title>Emergence and expansion in Europe of a Vibrio aestuarianus clonal complex pathogenic for oysters.</title>
        <authorList>
            <person name="Mesnil A."/>
            <person name="Travers M.-A."/>
        </authorList>
    </citation>
    <scope>NUCLEOTIDE SEQUENCE [LARGE SCALE GENOMIC DNA]</scope>
    <source>
        <strain evidence="13 14">U17</strain>
    </source>
</reference>
<evidence type="ECO:0000256" key="1">
    <source>
        <dbReference type="ARBA" id="ARBA00004429"/>
    </source>
</evidence>
<dbReference type="NCBIfam" id="NF007562">
    <property type="entry name" value="PRK10189.1"/>
    <property type="match status" value="1"/>
</dbReference>
<keyword evidence="5" id="KW-1003">Cell membrane</keyword>
<protein>
    <recommendedName>
        <fullName evidence="2">Multidrug resistance protein NorM</fullName>
    </recommendedName>
    <alternativeName>
        <fullName evidence="11">Multidrug-efflux transporter</fullName>
    </alternativeName>
    <alternativeName>
        <fullName evidence="10">Na(+)/drug antiporter</fullName>
    </alternativeName>
</protein>
<feature type="transmembrane region" description="Helical" evidence="12">
    <location>
        <begin position="30"/>
        <end position="54"/>
    </location>
</feature>
<dbReference type="GO" id="GO:0015297">
    <property type="term" value="F:antiporter activity"/>
    <property type="evidence" value="ECO:0007669"/>
    <property type="project" value="UniProtKB-KW"/>
</dbReference>
<keyword evidence="4" id="KW-0050">Antiport</keyword>
<dbReference type="CDD" id="cd13137">
    <property type="entry name" value="MATE_NorM_like"/>
    <property type="match status" value="1"/>
</dbReference>
<feature type="transmembrane region" description="Helical" evidence="12">
    <location>
        <begin position="149"/>
        <end position="175"/>
    </location>
</feature>
<evidence type="ECO:0000256" key="8">
    <source>
        <dbReference type="ARBA" id="ARBA00023065"/>
    </source>
</evidence>
<keyword evidence="8" id="KW-0406">Ion transport</keyword>
<dbReference type="Pfam" id="PF01554">
    <property type="entry name" value="MatE"/>
    <property type="match status" value="2"/>
</dbReference>
<evidence type="ECO:0000256" key="5">
    <source>
        <dbReference type="ARBA" id="ARBA00022475"/>
    </source>
</evidence>
<comment type="subcellular location">
    <subcellularLocation>
        <location evidence="1">Cell inner membrane</location>
        <topology evidence="1">Multi-pass membrane protein</topology>
    </subcellularLocation>
</comment>
<feature type="transmembrane region" description="Helical" evidence="12">
    <location>
        <begin position="375"/>
        <end position="396"/>
    </location>
</feature>
<evidence type="ECO:0000256" key="10">
    <source>
        <dbReference type="ARBA" id="ARBA00030855"/>
    </source>
</evidence>
<evidence type="ECO:0000256" key="3">
    <source>
        <dbReference type="ARBA" id="ARBA00022448"/>
    </source>
</evidence>
<dbReference type="PANTHER" id="PTHR43298:SF2">
    <property type="entry name" value="FMN_FAD EXPORTER YEEO-RELATED"/>
    <property type="match status" value="1"/>
</dbReference>
<dbReference type="EMBL" id="CP118712">
    <property type="protein sequence ID" value="WGK86820.1"/>
    <property type="molecule type" value="Genomic_DNA"/>
</dbReference>
<keyword evidence="6 12" id="KW-0812">Transmembrane</keyword>
<proteinExistence type="predicted"/>
<dbReference type="PIRSF" id="PIRSF006603">
    <property type="entry name" value="DinF"/>
    <property type="match status" value="1"/>
</dbReference>
<dbReference type="InterPro" id="IPR002528">
    <property type="entry name" value="MATE_fam"/>
</dbReference>
<evidence type="ECO:0000256" key="2">
    <source>
        <dbReference type="ARBA" id="ARBA00013489"/>
    </source>
</evidence>
<evidence type="ECO:0000256" key="6">
    <source>
        <dbReference type="ARBA" id="ARBA00022692"/>
    </source>
</evidence>
<dbReference type="GO" id="GO:0006811">
    <property type="term" value="P:monoatomic ion transport"/>
    <property type="evidence" value="ECO:0007669"/>
    <property type="project" value="UniProtKB-KW"/>
</dbReference>
<evidence type="ECO:0000256" key="9">
    <source>
        <dbReference type="ARBA" id="ARBA00023136"/>
    </source>
</evidence>
<feature type="transmembrane region" description="Helical" evidence="12">
    <location>
        <begin position="211"/>
        <end position="235"/>
    </location>
</feature>
<dbReference type="RefSeq" id="WP_261927822.1">
    <property type="nucleotide sequence ID" value="NZ_CALYLG010000373.1"/>
</dbReference>
<evidence type="ECO:0000256" key="11">
    <source>
        <dbReference type="ARBA" id="ARBA00031636"/>
    </source>
</evidence>
<organism evidence="13 14">
    <name type="scientific">Vibrio aestuarianus</name>
    <dbReference type="NCBI Taxonomy" id="28171"/>
    <lineage>
        <taxon>Bacteria</taxon>
        <taxon>Pseudomonadati</taxon>
        <taxon>Pseudomonadota</taxon>
        <taxon>Gammaproteobacteria</taxon>
        <taxon>Vibrionales</taxon>
        <taxon>Vibrionaceae</taxon>
        <taxon>Vibrio</taxon>
    </lineage>
</organism>
<dbReference type="Proteomes" id="UP001241226">
    <property type="component" value="Chromosome 2"/>
</dbReference>
<evidence type="ECO:0000256" key="7">
    <source>
        <dbReference type="ARBA" id="ARBA00022989"/>
    </source>
</evidence>
<keyword evidence="9 12" id="KW-0472">Membrane</keyword>
<feature type="transmembrane region" description="Helical" evidence="12">
    <location>
        <begin position="74"/>
        <end position="95"/>
    </location>
</feature>
<feature type="transmembrane region" description="Helical" evidence="12">
    <location>
        <begin position="297"/>
        <end position="319"/>
    </location>
</feature>
<keyword evidence="7 12" id="KW-1133">Transmembrane helix</keyword>
<evidence type="ECO:0000256" key="12">
    <source>
        <dbReference type="SAM" id="Phobius"/>
    </source>
</evidence>
<keyword evidence="3" id="KW-0813">Transport</keyword>
<feature type="transmembrane region" description="Helical" evidence="12">
    <location>
        <begin position="182"/>
        <end position="199"/>
    </location>
</feature>
<feature type="transmembrane region" description="Helical" evidence="12">
    <location>
        <begin position="339"/>
        <end position="363"/>
    </location>
</feature>
<accession>A0ABD7YPB8</accession>
<dbReference type="GO" id="GO:0005886">
    <property type="term" value="C:plasma membrane"/>
    <property type="evidence" value="ECO:0007669"/>
    <property type="project" value="UniProtKB-SubCell"/>
</dbReference>
<evidence type="ECO:0000313" key="13">
    <source>
        <dbReference type="EMBL" id="WGK86820.1"/>
    </source>
</evidence>
<sequence length="476" mass="52039">MSDFLNSNERGSSPLIRCRQRTQTLILKSILPFTWPIIIELTCVVLMGIVSTILVSRIGQNETAAVGISDSITYIVLAVLTAIALGGSVLISQAFGKRHRDQAVDGASQVMSLSVLISVVACIAIYCFADPLLDIVAYGADPDVIELSALYLQTIACSYPALAITLTGSGILRAVGNSRQPAYCNIFMNLLNILFSYPLTYGISVIDFHGFGLFGAGIGITLARYVGAVIILITLTRNSSMSVNLADYYRPFKRITLIEILRIGIPASVESLMFNVGKLIMQMMVAGMGTVAMAGNVITFSAILFINIPGNALAMASTVLISRRLGQNKLNVATLEMKLIFLISTILLTLIAALSAPAAHWIASIYTSETAVIDMVVNLIYLNAVMMPLWAASFVLPTAFKGAKDVKYSMWVAMASMWGCRIMLGYLLGIVFNFGIYGLWIGMYVDWWVRAGCYFYRMISRKWLAIYLSTRSFNQR</sequence>
<evidence type="ECO:0000256" key="4">
    <source>
        <dbReference type="ARBA" id="ARBA00022449"/>
    </source>
</evidence>
<dbReference type="NCBIfam" id="TIGR00797">
    <property type="entry name" value="matE"/>
    <property type="match status" value="1"/>
</dbReference>
<dbReference type="AlphaFoldDB" id="A0ABD7YPB8"/>
<gene>
    <name evidence="13" type="ORF">PYE67_17895</name>
</gene>
<evidence type="ECO:0000313" key="14">
    <source>
        <dbReference type="Proteomes" id="UP001241226"/>
    </source>
</evidence>
<dbReference type="PANTHER" id="PTHR43298">
    <property type="entry name" value="MULTIDRUG RESISTANCE PROTEIN NORM-RELATED"/>
    <property type="match status" value="1"/>
</dbReference>
<dbReference type="InterPro" id="IPR050222">
    <property type="entry name" value="MATE_MdtK"/>
</dbReference>
<dbReference type="InterPro" id="IPR048279">
    <property type="entry name" value="MdtK-like"/>
</dbReference>
<feature type="transmembrane region" description="Helical" evidence="12">
    <location>
        <begin position="107"/>
        <end position="129"/>
    </location>
</feature>